<dbReference type="Proteomes" id="UP001186974">
    <property type="component" value="Unassembled WGS sequence"/>
</dbReference>
<organism evidence="1 2">
    <name type="scientific">Coniosporium uncinatum</name>
    <dbReference type="NCBI Taxonomy" id="93489"/>
    <lineage>
        <taxon>Eukaryota</taxon>
        <taxon>Fungi</taxon>
        <taxon>Dikarya</taxon>
        <taxon>Ascomycota</taxon>
        <taxon>Pezizomycotina</taxon>
        <taxon>Dothideomycetes</taxon>
        <taxon>Dothideomycetes incertae sedis</taxon>
        <taxon>Coniosporium</taxon>
    </lineage>
</organism>
<name>A0ACC3DJE7_9PEZI</name>
<sequence>MLNRGHLELAQHYFVFVRFSVPGENRGRNAQFTLHECDNVHDCYQRLATHLREEDGQQFQWIIGSRVTLIPGADDPFYLKVQDDDTYQAMKARIARDWQYLWAMPGTASYVETEIDVEPRLDGPLTWSEGRVIVYRLEYDAPSKGVLNISTSHWIAAHGSTSPL</sequence>
<dbReference type="EMBL" id="JAWDJW010003746">
    <property type="protein sequence ID" value="KAK3076631.1"/>
    <property type="molecule type" value="Genomic_DNA"/>
</dbReference>
<keyword evidence="2" id="KW-1185">Reference proteome</keyword>
<gene>
    <name evidence="1" type="ORF">LTS18_012487</name>
</gene>
<protein>
    <submittedName>
        <fullName evidence="1">Uncharacterized protein</fullName>
    </submittedName>
</protein>
<evidence type="ECO:0000313" key="1">
    <source>
        <dbReference type="EMBL" id="KAK3076631.1"/>
    </source>
</evidence>
<evidence type="ECO:0000313" key="2">
    <source>
        <dbReference type="Proteomes" id="UP001186974"/>
    </source>
</evidence>
<reference evidence="1" key="1">
    <citation type="submission" date="2024-09" db="EMBL/GenBank/DDBJ databases">
        <title>Black Yeasts Isolated from many extreme environments.</title>
        <authorList>
            <person name="Coleine C."/>
            <person name="Stajich J.E."/>
            <person name="Selbmann L."/>
        </authorList>
    </citation>
    <scope>NUCLEOTIDE SEQUENCE</scope>
    <source>
        <strain evidence="1">CCFEE 5737</strain>
    </source>
</reference>
<accession>A0ACC3DJE7</accession>
<comment type="caution">
    <text evidence="1">The sequence shown here is derived from an EMBL/GenBank/DDBJ whole genome shotgun (WGS) entry which is preliminary data.</text>
</comment>
<proteinExistence type="predicted"/>